<dbReference type="AlphaFoldDB" id="A0A5B7ERV8"/>
<dbReference type="EMBL" id="VSRR010003393">
    <property type="protein sequence ID" value="MPC35966.1"/>
    <property type="molecule type" value="Genomic_DNA"/>
</dbReference>
<reference evidence="1 2" key="1">
    <citation type="submission" date="2019-05" db="EMBL/GenBank/DDBJ databases">
        <title>Another draft genome of Portunus trituberculatus and its Hox gene families provides insights of decapod evolution.</title>
        <authorList>
            <person name="Jeong J.-H."/>
            <person name="Song I."/>
            <person name="Kim S."/>
            <person name="Choi T."/>
            <person name="Kim D."/>
            <person name="Ryu S."/>
            <person name="Kim W."/>
        </authorList>
    </citation>
    <scope>NUCLEOTIDE SEQUENCE [LARGE SCALE GENOMIC DNA]</scope>
    <source>
        <tissue evidence="1">Muscle</tissue>
    </source>
</reference>
<evidence type="ECO:0000313" key="2">
    <source>
        <dbReference type="Proteomes" id="UP000324222"/>
    </source>
</evidence>
<sequence length="112" mass="12738">MEVKRYTSRSTYYQEQQLQPLVMRNCGGTSNSSIVGSTSKDGAFYRASNIAKFNEDWGVFGKLKKRLGMIPGRDIKYVRFRRWKTQVPTLVCLHIIGISPDSNDILKTDANS</sequence>
<evidence type="ECO:0000313" key="1">
    <source>
        <dbReference type="EMBL" id="MPC35966.1"/>
    </source>
</evidence>
<proteinExistence type="predicted"/>
<dbReference type="OrthoDB" id="10006218at2759"/>
<dbReference type="Proteomes" id="UP000324222">
    <property type="component" value="Unassembled WGS sequence"/>
</dbReference>
<gene>
    <name evidence="1" type="ORF">E2C01_029406</name>
</gene>
<name>A0A5B7ERV8_PORTR</name>
<keyword evidence="2" id="KW-1185">Reference proteome</keyword>
<organism evidence="1 2">
    <name type="scientific">Portunus trituberculatus</name>
    <name type="common">Swimming crab</name>
    <name type="synonym">Neptunus trituberculatus</name>
    <dbReference type="NCBI Taxonomy" id="210409"/>
    <lineage>
        <taxon>Eukaryota</taxon>
        <taxon>Metazoa</taxon>
        <taxon>Ecdysozoa</taxon>
        <taxon>Arthropoda</taxon>
        <taxon>Crustacea</taxon>
        <taxon>Multicrustacea</taxon>
        <taxon>Malacostraca</taxon>
        <taxon>Eumalacostraca</taxon>
        <taxon>Eucarida</taxon>
        <taxon>Decapoda</taxon>
        <taxon>Pleocyemata</taxon>
        <taxon>Brachyura</taxon>
        <taxon>Eubrachyura</taxon>
        <taxon>Portunoidea</taxon>
        <taxon>Portunidae</taxon>
        <taxon>Portuninae</taxon>
        <taxon>Portunus</taxon>
    </lineage>
</organism>
<comment type="caution">
    <text evidence="1">The sequence shown here is derived from an EMBL/GenBank/DDBJ whole genome shotgun (WGS) entry which is preliminary data.</text>
</comment>
<protein>
    <submittedName>
        <fullName evidence="1">Uncharacterized protein</fullName>
    </submittedName>
</protein>
<accession>A0A5B7ERV8</accession>